<dbReference type="Gene3D" id="3.40.30.60">
    <property type="entry name" value="FHIPEP family, domain 1"/>
    <property type="match status" value="1"/>
</dbReference>
<dbReference type="InterPro" id="IPR042196">
    <property type="entry name" value="FHIPEP_4"/>
</dbReference>
<feature type="transmembrane region" description="Helical" evidence="7">
    <location>
        <begin position="254"/>
        <end position="272"/>
    </location>
</feature>
<dbReference type="InterPro" id="IPR042194">
    <property type="entry name" value="FHIPEP_1"/>
</dbReference>
<dbReference type="GO" id="GO:0005886">
    <property type="term" value="C:plasma membrane"/>
    <property type="evidence" value="ECO:0007669"/>
    <property type="project" value="UniProtKB-SubCell"/>
</dbReference>
<evidence type="ECO:0000313" key="9">
    <source>
        <dbReference type="Proteomes" id="UP000075229"/>
    </source>
</evidence>
<evidence type="ECO:0000256" key="5">
    <source>
        <dbReference type="ARBA" id="ARBA00022989"/>
    </source>
</evidence>
<dbReference type="GO" id="GO:0009306">
    <property type="term" value="P:protein secretion"/>
    <property type="evidence" value="ECO:0007669"/>
    <property type="project" value="InterPro"/>
</dbReference>
<dbReference type="Gene3D" id="3.40.50.12790">
    <property type="entry name" value="FHIPEP family, domain 4"/>
    <property type="match status" value="1"/>
</dbReference>
<evidence type="ECO:0000256" key="4">
    <source>
        <dbReference type="ARBA" id="ARBA00022692"/>
    </source>
</evidence>
<organism evidence="8 9">
    <name type="scientific">Borrelia hermsii</name>
    <dbReference type="NCBI Taxonomy" id="140"/>
    <lineage>
        <taxon>Bacteria</taxon>
        <taxon>Pseudomonadati</taxon>
        <taxon>Spirochaetota</taxon>
        <taxon>Spirochaetia</taxon>
        <taxon>Spirochaetales</taxon>
        <taxon>Borreliaceae</taxon>
        <taxon>Borrelia</taxon>
    </lineage>
</organism>
<comment type="subcellular location">
    <subcellularLocation>
        <location evidence="1 7">Cell membrane</location>
        <topology evidence="1 7">Multi-pass membrane protein</topology>
    </subcellularLocation>
</comment>
<dbReference type="InterPro" id="IPR042193">
    <property type="entry name" value="FHIPEP_3"/>
</dbReference>
<dbReference type="PANTHER" id="PTHR30161:SF1">
    <property type="entry name" value="FLAGELLAR BIOSYNTHESIS PROTEIN FLHA-RELATED"/>
    <property type="match status" value="1"/>
</dbReference>
<keyword evidence="3 7" id="KW-1003">Cell membrane</keyword>
<dbReference type="Gene3D" id="1.10.8.540">
    <property type="entry name" value="FHIPEP family, domain 3"/>
    <property type="match status" value="1"/>
</dbReference>
<gene>
    <name evidence="7 8" type="primary">flhA</name>
    <name evidence="8" type="ORF">A0V01_02980</name>
</gene>
<keyword evidence="7" id="KW-0813">Transport</keyword>
<dbReference type="Pfam" id="PF00771">
    <property type="entry name" value="FHIPEP"/>
    <property type="match status" value="1"/>
</dbReference>
<keyword evidence="8" id="KW-0966">Cell projection</keyword>
<feature type="transmembrane region" description="Helical" evidence="7">
    <location>
        <begin position="121"/>
        <end position="140"/>
    </location>
</feature>
<evidence type="ECO:0000256" key="2">
    <source>
        <dbReference type="ARBA" id="ARBA00008835"/>
    </source>
</evidence>
<name>A0AAN0X6E0_BORHE</name>
<evidence type="ECO:0000256" key="6">
    <source>
        <dbReference type="ARBA" id="ARBA00023136"/>
    </source>
</evidence>
<comment type="similarity">
    <text evidence="2 7">Belongs to the FHIPEP (flagella/HR/invasion proteins export pore) family.</text>
</comment>
<protein>
    <recommendedName>
        <fullName evidence="7">Flagellar biosynthesis protein FlhA</fullName>
    </recommendedName>
</protein>
<keyword evidence="8" id="KW-0282">Flagellum</keyword>
<dbReference type="InterPro" id="IPR006301">
    <property type="entry name" value="FlhA"/>
</dbReference>
<feature type="transmembrane region" description="Helical" evidence="7">
    <location>
        <begin position="44"/>
        <end position="63"/>
    </location>
</feature>
<comment type="function">
    <text evidence="7">Required for formation of the rod structure of the flagellar apparatus. Together with FliI and FliH, may constitute the export apparatus of flagellin.</text>
</comment>
<dbReference type="EMBL" id="CP014808">
    <property type="protein sequence ID" value="AMR75830.1"/>
    <property type="molecule type" value="Genomic_DNA"/>
</dbReference>
<feature type="transmembrane region" description="Helical" evidence="7">
    <location>
        <begin position="310"/>
        <end position="330"/>
    </location>
</feature>
<keyword evidence="4 7" id="KW-0812">Transmembrane</keyword>
<keyword evidence="8" id="KW-0969">Cilium</keyword>
<dbReference type="PRINTS" id="PR00949">
    <property type="entry name" value="TYPE3IMAPROT"/>
</dbReference>
<dbReference type="PROSITE" id="PS00994">
    <property type="entry name" value="FHIPEP"/>
    <property type="match status" value="1"/>
</dbReference>
<dbReference type="GO" id="GO:0044780">
    <property type="term" value="P:bacterial-type flagellum assembly"/>
    <property type="evidence" value="ECO:0007669"/>
    <property type="project" value="InterPro"/>
</dbReference>
<keyword evidence="5 7" id="KW-1133">Transmembrane helix</keyword>
<dbReference type="NCBIfam" id="TIGR01398">
    <property type="entry name" value="FlhA"/>
    <property type="match status" value="1"/>
</dbReference>
<evidence type="ECO:0000256" key="3">
    <source>
        <dbReference type="ARBA" id="ARBA00022475"/>
    </source>
</evidence>
<dbReference type="Proteomes" id="UP000075229">
    <property type="component" value="Chromosome"/>
</dbReference>
<evidence type="ECO:0000256" key="1">
    <source>
        <dbReference type="ARBA" id="ARBA00004651"/>
    </source>
</evidence>
<keyword evidence="7" id="KW-1006">Bacterial flagellum protein export</keyword>
<keyword evidence="7" id="KW-0653">Protein transport</keyword>
<dbReference type="InterPro" id="IPR025505">
    <property type="entry name" value="FHIPEP_CS"/>
</dbReference>
<keyword evidence="6 7" id="KW-0472">Membrane</keyword>
<keyword evidence="7" id="KW-1005">Bacterial flagellum biogenesis</keyword>
<sequence>MDARKNSVLGYFGLNNKADLIVSVGLILVVASFILPLPAFILDALIAVNLVVSLLIILIVLYSKRSLDFSVFPTLLLVMTIFGLVLNISSTRLILIKGISFDGQMIRAFGTFVVGGSGTQGLFVGFIIFLIIIAVQFIVITKGATRVAEVAARFALDALPGKQMAIDSAYSSGNLTEEEATRQKNDLQAEVNFYGAMDGASKFVSGNVKVGFLITLINILGGLIIGVTLQGLTFSDAVNNYVSLTVGDGLVSQLPSLLISTATGLIVTRSISKNSFGGEIIEQFTSYSGIYWIVSGFLLFLAFLPGFPTLILILLSLLIAFLAYSLSNLIRSRELAEKQKAEEQILSYADKEIAPVVPLDPLSLEIGYNLVPIVDDSKTSELLDRIVKIRREVALEFGIVVPKIRIVDNMRLEPNEYSFKLRGVEIGHGEIKLGKFLVINVGADSGIEGDLTKDPSFGLPSLWVNDDGREVAEKLGYTVVDPPSIIATHMTELIKRHACEILTRQDVQNILDIFKKDYGAIVEEVLKDFSVGEIQRVLQGLLREQVSIRNLVTIFETIADFTSITKDIFFLIEKCRQAIGRQIVSGYLDSNLELNVITINPEFEQKIIDSRFEANNDLVSSLEPSLKTKFIYELFRLVNEVQSQGYYPVILSSESARPVIRVLTSRELPDIVVISVLEVPKNVKVNVLKIVEVEE</sequence>
<dbReference type="PANTHER" id="PTHR30161">
    <property type="entry name" value="FLAGELLAR EXPORT PROTEIN, MEMBRANE FLHA SUBUNIT-RELATED"/>
    <property type="match status" value="1"/>
</dbReference>
<accession>A0AAN0X6E0</accession>
<proteinExistence type="inferred from homology"/>
<feature type="transmembrane region" description="Helical" evidence="7">
    <location>
        <begin position="20"/>
        <end position="38"/>
    </location>
</feature>
<feature type="transmembrane region" description="Helical" evidence="7">
    <location>
        <begin position="75"/>
        <end position="101"/>
    </location>
</feature>
<evidence type="ECO:0000256" key="7">
    <source>
        <dbReference type="RuleBase" id="RU364093"/>
    </source>
</evidence>
<dbReference type="PIRSF" id="PIRSF005419">
    <property type="entry name" value="FlhA"/>
    <property type="match status" value="1"/>
</dbReference>
<feature type="transmembrane region" description="Helical" evidence="7">
    <location>
        <begin position="210"/>
        <end position="234"/>
    </location>
</feature>
<reference evidence="8 9" key="1">
    <citation type="submission" date="2016-03" db="EMBL/GenBank/DDBJ databases">
        <title>Borrelia hermsii Genome sequencing and assembly.</title>
        <authorList>
            <person name="Bontemps-Gallo S."/>
            <person name="Stewart S."/>
        </authorList>
    </citation>
    <scope>NUCLEOTIDE SEQUENCE [LARGE SCALE GENOMIC DNA]</scope>
    <source>
        <strain evidence="8 9">DAH-2E7</strain>
    </source>
</reference>
<evidence type="ECO:0000313" key="8">
    <source>
        <dbReference type="EMBL" id="AMR75830.1"/>
    </source>
</evidence>
<dbReference type="AlphaFoldDB" id="A0AAN0X6E0"/>
<dbReference type="InterPro" id="IPR001712">
    <property type="entry name" value="T3SS_FHIPEP"/>
</dbReference>
<feature type="transmembrane region" description="Helical" evidence="7">
    <location>
        <begin position="284"/>
        <end position="304"/>
    </location>
</feature>